<feature type="signal peptide" evidence="1">
    <location>
        <begin position="1"/>
        <end position="23"/>
    </location>
</feature>
<dbReference type="RefSeq" id="WP_145331333.1">
    <property type="nucleotide sequence ID" value="NZ_JBPFRZ010000001.1"/>
</dbReference>
<accession>A0A562M225</accession>
<gene>
    <name evidence="2" type="ORF">IQ31_05469</name>
</gene>
<feature type="chain" id="PRO_5021808780" evidence="1">
    <location>
        <begin position="24"/>
        <end position="213"/>
    </location>
</feature>
<dbReference type="PROSITE" id="PS51257">
    <property type="entry name" value="PROKAR_LIPOPROTEIN"/>
    <property type="match status" value="1"/>
</dbReference>
<comment type="caution">
    <text evidence="2">The sequence shown here is derived from an EMBL/GenBank/DDBJ whole genome shotgun (WGS) entry which is preliminary data.</text>
</comment>
<sequence length="213" mass="23706">MRKMKICNLLVVLLILACNTAVAQQFFNGTVNTTSAINRTGSVGIGNVLFRSSSGIQVLEHTYPTGDFYIRSVAYQVQNDEGNLILNDIGGFVGIGTSKPKEMLSVNGKIRAQEIKVETTNWPDYVFNAGYQLPSLKETAEFIEKHKHLPGVPKAAEVEQDGLSLGEMNKILMQKVEELTLHLIEKDNEIKKQNETIQGVLEQMEQLKNLLTK</sequence>
<dbReference type="EMBL" id="VLKR01000056">
    <property type="protein sequence ID" value="TWI13920.1"/>
    <property type="molecule type" value="Genomic_DNA"/>
</dbReference>
<evidence type="ECO:0000313" key="3">
    <source>
        <dbReference type="Proteomes" id="UP000315908"/>
    </source>
</evidence>
<proteinExistence type="predicted"/>
<reference evidence="2 3" key="1">
    <citation type="journal article" date="2015" name="Stand. Genomic Sci.">
        <title>Genomic Encyclopedia of Bacterial and Archaeal Type Strains, Phase III: the genomes of soil and plant-associated and newly described type strains.</title>
        <authorList>
            <person name="Whitman W.B."/>
            <person name="Woyke T."/>
            <person name="Klenk H.P."/>
            <person name="Zhou Y."/>
            <person name="Lilburn T.G."/>
            <person name="Beck B.J."/>
            <person name="De Vos P."/>
            <person name="Vandamme P."/>
            <person name="Eisen J.A."/>
            <person name="Garrity G."/>
            <person name="Hugenholtz P."/>
            <person name="Kyrpides N.C."/>
        </authorList>
    </citation>
    <scope>NUCLEOTIDE SEQUENCE [LARGE SCALE GENOMIC DNA]</scope>
    <source>
        <strain evidence="2 3">CGMCC 1.6855</strain>
    </source>
</reference>
<dbReference type="OrthoDB" id="657976at2"/>
<dbReference type="AlphaFoldDB" id="A0A562M225"/>
<evidence type="ECO:0000256" key="1">
    <source>
        <dbReference type="SAM" id="SignalP"/>
    </source>
</evidence>
<evidence type="ECO:0000313" key="2">
    <source>
        <dbReference type="EMBL" id="TWI13920.1"/>
    </source>
</evidence>
<name>A0A562M225_9SPHI</name>
<dbReference type="Proteomes" id="UP000315908">
    <property type="component" value="Unassembled WGS sequence"/>
</dbReference>
<keyword evidence="1" id="KW-0732">Signal</keyword>
<protein>
    <submittedName>
        <fullName evidence="2">Uncharacterized protein</fullName>
    </submittedName>
</protein>
<organism evidence="2 3">
    <name type="scientific">Sphingobacterium siyangense</name>
    <dbReference type="NCBI Taxonomy" id="459529"/>
    <lineage>
        <taxon>Bacteria</taxon>
        <taxon>Pseudomonadati</taxon>
        <taxon>Bacteroidota</taxon>
        <taxon>Sphingobacteriia</taxon>
        <taxon>Sphingobacteriales</taxon>
        <taxon>Sphingobacteriaceae</taxon>
        <taxon>Sphingobacterium</taxon>
    </lineage>
</organism>